<protein>
    <submittedName>
        <fullName evidence="1">Uncharacterized protein</fullName>
    </submittedName>
</protein>
<reference evidence="1" key="2">
    <citation type="submission" date="2021-09" db="EMBL/GenBank/DDBJ databases">
        <authorList>
            <person name="Gilroy R."/>
        </authorList>
    </citation>
    <scope>NUCLEOTIDE SEQUENCE</scope>
    <source>
        <strain evidence="1">CHK193-16274</strain>
    </source>
</reference>
<name>A0A921G916_9FIRM</name>
<accession>A0A921G916</accession>
<comment type="caution">
    <text evidence="1">The sequence shown here is derived from an EMBL/GenBank/DDBJ whole genome shotgun (WGS) entry which is preliminary data.</text>
</comment>
<evidence type="ECO:0000313" key="1">
    <source>
        <dbReference type="EMBL" id="HJF39903.1"/>
    </source>
</evidence>
<gene>
    <name evidence="1" type="ORF">K8V91_03185</name>
</gene>
<organism evidence="1 2">
    <name type="scientific">Thomasclavelia spiroformis</name>
    <dbReference type="NCBI Taxonomy" id="29348"/>
    <lineage>
        <taxon>Bacteria</taxon>
        <taxon>Bacillati</taxon>
        <taxon>Bacillota</taxon>
        <taxon>Erysipelotrichia</taxon>
        <taxon>Erysipelotrichales</taxon>
        <taxon>Coprobacillaceae</taxon>
        <taxon>Thomasclavelia</taxon>
    </lineage>
</organism>
<reference evidence="1" key="1">
    <citation type="journal article" date="2021" name="PeerJ">
        <title>Extensive microbial diversity within the chicken gut microbiome revealed by metagenomics and culture.</title>
        <authorList>
            <person name="Gilroy R."/>
            <person name="Ravi A."/>
            <person name="Getino M."/>
            <person name="Pursley I."/>
            <person name="Horton D.L."/>
            <person name="Alikhan N.F."/>
            <person name="Baker D."/>
            <person name="Gharbi K."/>
            <person name="Hall N."/>
            <person name="Watson M."/>
            <person name="Adriaenssens E.M."/>
            <person name="Foster-Nyarko E."/>
            <person name="Jarju S."/>
            <person name="Secka A."/>
            <person name="Antonio M."/>
            <person name="Oren A."/>
            <person name="Chaudhuri R.R."/>
            <person name="La Ragione R."/>
            <person name="Hildebrand F."/>
            <person name="Pallen M.J."/>
        </authorList>
    </citation>
    <scope>NUCLEOTIDE SEQUENCE</scope>
    <source>
        <strain evidence="1">CHK193-16274</strain>
    </source>
</reference>
<dbReference type="Proteomes" id="UP000749320">
    <property type="component" value="Unassembled WGS sequence"/>
</dbReference>
<evidence type="ECO:0000313" key="2">
    <source>
        <dbReference type="Proteomes" id="UP000749320"/>
    </source>
</evidence>
<dbReference type="AlphaFoldDB" id="A0A921G916"/>
<sequence>MTNEIVAVKVVKEVDEVLTVVQKHIELKESMNYKDLSMLLQKLNVIIKDYKTTTQDLLCTSSLAVKLENLINAVGIIGTVSIEDEDILDNTLKLLSDYSDSIMRK</sequence>
<proteinExistence type="predicted"/>
<dbReference type="EMBL" id="DYWV01000110">
    <property type="protein sequence ID" value="HJF39903.1"/>
    <property type="molecule type" value="Genomic_DNA"/>
</dbReference>